<reference evidence="14 15" key="2">
    <citation type="submission" date="2016-05" db="EMBL/GenBank/DDBJ databases">
        <title>Lineage-specific infection strategies underlie the spectrum of fungal disease in amphibians.</title>
        <authorList>
            <person name="Cuomo C.A."/>
            <person name="Farrer R.A."/>
            <person name="James T."/>
            <person name="Longcore J."/>
            <person name="Birren B."/>
        </authorList>
    </citation>
    <scope>NUCLEOTIDE SEQUENCE [LARGE SCALE GENOMIC DNA]</scope>
    <source>
        <strain evidence="14 15">JEL423</strain>
    </source>
</reference>
<evidence type="ECO:0000313" key="15">
    <source>
        <dbReference type="Proteomes" id="UP000077115"/>
    </source>
</evidence>
<dbReference type="GO" id="GO:0005509">
    <property type="term" value="F:calcium ion binding"/>
    <property type="evidence" value="ECO:0007669"/>
    <property type="project" value="InterPro"/>
</dbReference>
<dbReference type="GO" id="GO:0005743">
    <property type="term" value="C:mitochondrial inner membrane"/>
    <property type="evidence" value="ECO:0007669"/>
    <property type="project" value="UniProtKB-SubCell"/>
</dbReference>
<evidence type="ECO:0000259" key="13">
    <source>
        <dbReference type="PROSITE" id="PS50222"/>
    </source>
</evidence>
<proteinExistence type="inferred from homology"/>
<dbReference type="InterPro" id="IPR018247">
    <property type="entry name" value="EF_Hand_1_Ca_BS"/>
</dbReference>
<evidence type="ECO:0000256" key="3">
    <source>
        <dbReference type="ARBA" id="ARBA00022448"/>
    </source>
</evidence>
<keyword evidence="10 11" id="KW-0472">Membrane</keyword>
<comment type="similarity">
    <text evidence="2 12">Belongs to the mitochondrial carrier (TC 2.A.29) family.</text>
</comment>
<dbReference type="PANTHER" id="PTHR45928">
    <property type="entry name" value="RE38146P"/>
    <property type="match status" value="1"/>
</dbReference>
<dbReference type="OrthoDB" id="756301at2759"/>
<comment type="subcellular location">
    <subcellularLocation>
        <location evidence="1">Mitochondrion inner membrane</location>
        <topology evidence="1">Multi-pass membrane protein</topology>
    </subcellularLocation>
</comment>
<keyword evidence="5" id="KW-0677">Repeat</keyword>
<accession>A0A177WCC5</accession>
<evidence type="ECO:0000256" key="8">
    <source>
        <dbReference type="ARBA" id="ARBA00022989"/>
    </source>
</evidence>
<organism evidence="14 15">
    <name type="scientific">Batrachochytrium dendrobatidis (strain JEL423)</name>
    <dbReference type="NCBI Taxonomy" id="403673"/>
    <lineage>
        <taxon>Eukaryota</taxon>
        <taxon>Fungi</taxon>
        <taxon>Fungi incertae sedis</taxon>
        <taxon>Chytridiomycota</taxon>
        <taxon>Chytridiomycota incertae sedis</taxon>
        <taxon>Chytridiomycetes</taxon>
        <taxon>Rhizophydiales</taxon>
        <taxon>Rhizophydiales incertae sedis</taxon>
        <taxon>Batrachochytrium</taxon>
    </lineage>
</organism>
<dbReference type="eggNOG" id="KOG0755">
    <property type="taxonomic scope" value="Eukaryota"/>
</dbReference>
<reference evidence="14 15" key="1">
    <citation type="submission" date="2006-10" db="EMBL/GenBank/DDBJ databases">
        <title>The Genome Sequence of Batrachochytrium dendrobatidis JEL423.</title>
        <authorList>
            <consortium name="The Broad Institute Genome Sequencing Platform"/>
            <person name="Birren B."/>
            <person name="Lander E."/>
            <person name="Galagan J."/>
            <person name="Cuomo C."/>
            <person name="Devon K."/>
            <person name="Jaffe D."/>
            <person name="Butler J."/>
            <person name="Alvarez P."/>
            <person name="Gnerre S."/>
            <person name="Grabherr M."/>
            <person name="Kleber M."/>
            <person name="Mauceli E."/>
            <person name="Brockman W."/>
            <person name="Young S."/>
            <person name="LaButti K."/>
            <person name="Sykes S."/>
            <person name="DeCaprio D."/>
            <person name="Crawford M."/>
            <person name="Koehrsen M."/>
            <person name="Engels R."/>
            <person name="Montgomery P."/>
            <person name="Pearson M."/>
            <person name="Howarth C."/>
            <person name="Larson L."/>
            <person name="White J."/>
            <person name="O'Leary S."/>
            <person name="Kodira C."/>
            <person name="Zeng Q."/>
            <person name="Yandava C."/>
            <person name="Alvarado L."/>
            <person name="Longcore J."/>
            <person name="James T."/>
        </authorList>
    </citation>
    <scope>NUCLEOTIDE SEQUENCE [LARGE SCALE GENOMIC DNA]</scope>
    <source>
        <strain evidence="14 15">JEL423</strain>
    </source>
</reference>
<keyword evidence="8" id="KW-1133">Transmembrane helix</keyword>
<protein>
    <recommendedName>
        <fullName evidence="13">EF-hand domain-containing protein</fullName>
    </recommendedName>
</protein>
<dbReference type="PROSITE" id="PS00018">
    <property type="entry name" value="EF_HAND_1"/>
    <property type="match status" value="1"/>
</dbReference>
<dbReference type="PROSITE" id="PS50222">
    <property type="entry name" value="EF_HAND_2"/>
    <property type="match status" value="1"/>
</dbReference>
<dbReference type="InterPro" id="IPR002048">
    <property type="entry name" value="EF_hand_dom"/>
</dbReference>
<dbReference type="PANTHER" id="PTHR45928:SF1">
    <property type="entry name" value="RE38146P"/>
    <property type="match status" value="1"/>
</dbReference>
<feature type="repeat" description="Solcar" evidence="11">
    <location>
        <begin position="111"/>
        <end position="203"/>
    </location>
</feature>
<keyword evidence="7" id="KW-0106">Calcium</keyword>
<dbReference type="SUPFAM" id="SSF103506">
    <property type="entry name" value="Mitochondrial carrier"/>
    <property type="match status" value="1"/>
</dbReference>
<dbReference type="EMBL" id="DS022301">
    <property type="protein sequence ID" value="OAJ37683.1"/>
    <property type="molecule type" value="Genomic_DNA"/>
</dbReference>
<evidence type="ECO:0000256" key="1">
    <source>
        <dbReference type="ARBA" id="ARBA00004448"/>
    </source>
</evidence>
<dbReference type="AlphaFoldDB" id="A0A177WCC5"/>
<evidence type="ECO:0000256" key="12">
    <source>
        <dbReference type="RuleBase" id="RU000488"/>
    </source>
</evidence>
<keyword evidence="9" id="KW-0496">Mitochondrion</keyword>
<evidence type="ECO:0000256" key="6">
    <source>
        <dbReference type="ARBA" id="ARBA00022792"/>
    </source>
</evidence>
<dbReference type="InterPro" id="IPR011992">
    <property type="entry name" value="EF-hand-dom_pair"/>
</dbReference>
<dbReference type="Pfam" id="PF00153">
    <property type="entry name" value="Mito_carr"/>
    <property type="match status" value="2"/>
</dbReference>
<name>A0A177WCC5_BATDL</name>
<evidence type="ECO:0000256" key="10">
    <source>
        <dbReference type="ARBA" id="ARBA00023136"/>
    </source>
</evidence>
<evidence type="ECO:0000256" key="5">
    <source>
        <dbReference type="ARBA" id="ARBA00022737"/>
    </source>
</evidence>
<dbReference type="InterPro" id="IPR023395">
    <property type="entry name" value="MCP_dom_sf"/>
</dbReference>
<keyword evidence="6" id="KW-0999">Mitochondrion inner membrane</keyword>
<dbReference type="Gene3D" id="1.10.238.10">
    <property type="entry name" value="EF-hand"/>
    <property type="match status" value="1"/>
</dbReference>
<feature type="domain" description="EF-hand" evidence="13">
    <location>
        <begin position="187"/>
        <end position="222"/>
    </location>
</feature>
<dbReference type="SUPFAM" id="SSF47473">
    <property type="entry name" value="EF-hand"/>
    <property type="match status" value="1"/>
</dbReference>
<dbReference type="Pfam" id="PF13499">
    <property type="entry name" value="EF-hand_7"/>
    <property type="match status" value="1"/>
</dbReference>
<dbReference type="PROSITE" id="PS50920">
    <property type="entry name" value="SOLCAR"/>
    <property type="match status" value="2"/>
</dbReference>
<keyword evidence="4 11" id="KW-0812">Transmembrane</keyword>
<dbReference type="InterPro" id="IPR051508">
    <property type="entry name" value="Mito_Carrier_Antiporter"/>
</dbReference>
<evidence type="ECO:0000256" key="7">
    <source>
        <dbReference type="ARBA" id="ARBA00022837"/>
    </source>
</evidence>
<evidence type="ECO:0000256" key="2">
    <source>
        <dbReference type="ARBA" id="ARBA00006375"/>
    </source>
</evidence>
<dbReference type="InterPro" id="IPR018108">
    <property type="entry name" value="MCP_transmembrane"/>
</dbReference>
<feature type="repeat" description="Solcar" evidence="11">
    <location>
        <begin position="9"/>
        <end position="102"/>
    </location>
</feature>
<dbReference type="Gene3D" id="1.50.40.10">
    <property type="entry name" value="Mitochondrial carrier domain"/>
    <property type="match status" value="1"/>
</dbReference>
<dbReference type="Proteomes" id="UP000077115">
    <property type="component" value="Unassembled WGS sequence"/>
</dbReference>
<dbReference type="VEuPathDB" id="FungiDB:BDEG_21679"/>
<dbReference type="CDD" id="cd00051">
    <property type="entry name" value="EFh"/>
    <property type="match status" value="1"/>
</dbReference>
<gene>
    <name evidence="14" type="ORF">BDEG_21679</name>
</gene>
<evidence type="ECO:0000256" key="9">
    <source>
        <dbReference type="ARBA" id="ARBA00023128"/>
    </source>
</evidence>
<evidence type="ECO:0000256" key="11">
    <source>
        <dbReference type="PROSITE-ProRule" id="PRU00282"/>
    </source>
</evidence>
<keyword evidence="3 12" id="KW-0813">Transport</keyword>
<evidence type="ECO:0000256" key="4">
    <source>
        <dbReference type="ARBA" id="ARBA00022692"/>
    </source>
</evidence>
<sequence length="269" mass="30087">MHDPSSGRAPAWKRMVAGSICGVMGAASCNPFELVKTRLQSASSQSLAIGHQHGYTGVWHALKSIYNKEGVSGLYRGSLLSMMRSIVGSGTNLAWYSMMNEYLIVEMKWNDNALLDMVCGLSSGIVSCAFMNPIDVVRTRFYNQSYVNGKGELYSNGIDAIRKIARHEGLVTFMFLGILRRGLAQIYEYQDAQDAFHSFDKDGDGVLDEVEVESALTHIIIQPGEPASVPVYRQRILDKADHHHNHILTFDEFRDLEREVKAIVVEKRK</sequence>
<evidence type="ECO:0000313" key="14">
    <source>
        <dbReference type="EMBL" id="OAJ37683.1"/>
    </source>
</evidence>